<feature type="compositionally biased region" description="Acidic residues" evidence="1">
    <location>
        <begin position="1"/>
        <end position="21"/>
    </location>
</feature>
<feature type="non-terminal residue" evidence="2">
    <location>
        <position position="1"/>
    </location>
</feature>
<dbReference type="VEuPathDB" id="ToxoDB:CSUI_007613"/>
<evidence type="ECO:0000256" key="1">
    <source>
        <dbReference type="SAM" id="MobiDB-lite"/>
    </source>
</evidence>
<accession>A0A2C6KDA4</accession>
<feature type="non-terminal residue" evidence="2">
    <location>
        <position position="76"/>
    </location>
</feature>
<dbReference type="GeneID" id="94430969"/>
<feature type="region of interest" description="Disordered" evidence="1">
    <location>
        <begin position="1"/>
        <end position="26"/>
    </location>
</feature>
<keyword evidence="3" id="KW-1185">Reference proteome</keyword>
<proteinExistence type="predicted"/>
<dbReference type="EMBL" id="MIGC01004068">
    <property type="protein sequence ID" value="PHJ18560.1"/>
    <property type="molecule type" value="Genomic_DNA"/>
</dbReference>
<evidence type="ECO:0000313" key="3">
    <source>
        <dbReference type="Proteomes" id="UP000221165"/>
    </source>
</evidence>
<dbReference type="AlphaFoldDB" id="A0A2C6KDA4"/>
<sequence length="76" mass="9022">EEEEELEGEEDKEWLVEDDEEGVKTSSGAGYFSVRFESLYDWKWTFEGEEKPNCNEVKDMYTVLTARDRHWSSIYG</sequence>
<comment type="caution">
    <text evidence="2">The sequence shown here is derived from an EMBL/GenBank/DDBJ whole genome shotgun (WGS) entry which is preliminary data.</text>
</comment>
<protein>
    <submittedName>
        <fullName evidence="2">Uncharacterized protein</fullName>
    </submittedName>
</protein>
<dbReference type="Proteomes" id="UP000221165">
    <property type="component" value="Unassembled WGS sequence"/>
</dbReference>
<name>A0A2C6KDA4_9APIC</name>
<gene>
    <name evidence="2" type="ORF">CSUI_007613</name>
</gene>
<organism evidence="2 3">
    <name type="scientific">Cystoisospora suis</name>
    <dbReference type="NCBI Taxonomy" id="483139"/>
    <lineage>
        <taxon>Eukaryota</taxon>
        <taxon>Sar</taxon>
        <taxon>Alveolata</taxon>
        <taxon>Apicomplexa</taxon>
        <taxon>Conoidasida</taxon>
        <taxon>Coccidia</taxon>
        <taxon>Eucoccidiorida</taxon>
        <taxon>Eimeriorina</taxon>
        <taxon>Sarcocystidae</taxon>
        <taxon>Cystoisospora</taxon>
    </lineage>
</organism>
<reference evidence="2 3" key="1">
    <citation type="journal article" date="2017" name="Int. J. Parasitol.">
        <title>The genome of the protozoan parasite Cystoisospora suis and a reverse vaccinology approach to identify vaccine candidates.</title>
        <authorList>
            <person name="Palmieri N."/>
            <person name="Shrestha A."/>
            <person name="Ruttkowski B."/>
            <person name="Beck T."/>
            <person name="Vogl C."/>
            <person name="Tomley F."/>
            <person name="Blake D.P."/>
            <person name="Joachim A."/>
        </authorList>
    </citation>
    <scope>NUCLEOTIDE SEQUENCE [LARGE SCALE GENOMIC DNA]</scope>
    <source>
        <strain evidence="2 3">Wien I</strain>
    </source>
</reference>
<evidence type="ECO:0000313" key="2">
    <source>
        <dbReference type="EMBL" id="PHJ18560.1"/>
    </source>
</evidence>
<dbReference type="RefSeq" id="XP_067920266.1">
    <property type="nucleotide sequence ID" value="XM_068067758.1"/>
</dbReference>